<feature type="active site" evidence="1">
    <location>
        <position position="38"/>
    </location>
</feature>
<dbReference type="PRINTS" id="PR00112">
    <property type="entry name" value="ACYLPHPHTASE"/>
</dbReference>
<protein>
    <recommendedName>
        <fullName evidence="1">acylphosphatase</fullName>
        <ecNumber evidence="1">3.6.1.7</ecNumber>
    </recommendedName>
</protein>
<evidence type="ECO:0000256" key="1">
    <source>
        <dbReference type="PROSITE-ProRule" id="PRU00520"/>
    </source>
</evidence>
<keyword evidence="1" id="KW-0378">Hydrolase</keyword>
<dbReference type="RefSeq" id="WP_310897554.1">
    <property type="nucleotide sequence ID" value="NZ_JAMQOM010000008.1"/>
</dbReference>
<keyword evidence="5" id="KW-1185">Reference proteome</keyword>
<dbReference type="InterPro" id="IPR020456">
    <property type="entry name" value="Acylphosphatase"/>
</dbReference>
<comment type="catalytic activity">
    <reaction evidence="1">
        <text>an acyl phosphate + H2O = a carboxylate + phosphate + H(+)</text>
        <dbReference type="Rhea" id="RHEA:14965"/>
        <dbReference type="ChEBI" id="CHEBI:15377"/>
        <dbReference type="ChEBI" id="CHEBI:15378"/>
        <dbReference type="ChEBI" id="CHEBI:29067"/>
        <dbReference type="ChEBI" id="CHEBI:43474"/>
        <dbReference type="ChEBI" id="CHEBI:59918"/>
        <dbReference type="EC" id="3.6.1.7"/>
    </reaction>
</comment>
<dbReference type="NCBIfam" id="NF011016">
    <property type="entry name" value="PRK14444.1"/>
    <property type="match status" value="1"/>
</dbReference>
<comment type="caution">
    <text evidence="4">The sequence shown here is derived from an EMBL/GenBank/DDBJ whole genome shotgun (WGS) entry which is preliminary data.</text>
</comment>
<dbReference type="SUPFAM" id="SSF54975">
    <property type="entry name" value="Acylphosphatase/BLUF domain-like"/>
    <property type="match status" value="1"/>
</dbReference>
<feature type="domain" description="Acylphosphatase-like" evidence="3">
    <location>
        <begin position="5"/>
        <end position="91"/>
    </location>
</feature>
<dbReference type="EC" id="3.6.1.7" evidence="1"/>
<dbReference type="AlphaFoldDB" id="A0AAE4F1N9"/>
<evidence type="ECO:0000256" key="2">
    <source>
        <dbReference type="RuleBase" id="RU004168"/>
    </source>
</evidence>
<dbReference type="GO" id="GO:0003998">
    <property type="term" value="F:acylphosphatase activity"/>
    <property type="evidence" value="ECO:0007669"/>
    <property type="project" value="UniProtKB-EC"/>
</dbReference>
<dbReference type="PROSITE" id="PS51160">
    <property type="entry name" value="ACYLPHOSPHATASE_3"/>
    <property type="match status" value="1"/>
</dbReference>
<dbReference type="Proteomes" id="UP001253439">
    <property type="component" value="Unassembled WGS sequence"/>
</dbReference>
<dbReference type="PANTHER" id="PTHR47268:SF4">
    <property type="entry name" value="ACYLPHOSPHATASE"/>
    <property type="match status" value="1"/>
</dbReference>
<dbReference type="Gene3D" id="3.30.70.100">
    <property type="match status" value="1"/>
</dbReference>
<organism evidence="4 5">
    <name type="scientific">Haloarcula terrestris</name>
    <dbReference type="NCBI Taxonomy" id="2950533"/>
    <lineage>
        <taxon>Archaea</taxon>
        <taxon>Methanobacteriati</taxon>
        <taxon>Methanobacteriota</taxon>
        <taxon>Stenosarchaea group</taxon>
        <taxon>Halobacteria</taxon>
        <taxon>Halobacteriales</taxon>
        <taxon>Haloarculaceae</taxon>
        <taxon>Haloarcula</taxon>
    </lineage>
</organism>
<evidence type="ECO:0000259" key="3">
    <source>
        <dbReference type="PROSITE" id="PS51160"/>
    </source>
</evidence>
<name>A0AAE4F1N9_9EURY</name>
<dbReference type="EMBL" id="JAMQOM010000008">
    <property type="protein sequence ID" value="MDS0222943.1"/>
    <property type="molecule type" value="Genomic_DNA"/>
</dbReference>
<dbReference type="Pfam" id="PF00708">
    <property type="entry name" value="Acylphosphatase"/>
    <property type="match status" value="1"/>
</dbReference>
<accession>A0AAE4F1N9</accession>
<proteinExistence type="inferred from homology"/>
<dbReference type="InterPro" id="IPR001792">
    <property type="entry name" value="Acylphosphatase-like_dom"/>
</dbReference>
<evidence type="ECO:0000313" key="5">
    <source>
        <dbReference type="Proteomes" id="UP001253439"/>
    </source>
</evidence>
<comment type="similarity">
    <text evidence="2">Belongs to the acylphosphatase family.</text>
</comment>
<gene>
    <name evidence="4" type="ORF">NDI54_16480</name>
</gene>
<dbReference type="PROSITE" id="PS00151">
    <property type="entry name" value="ACYLPHOSPHATASE_2"/>
    <property type="match status" value="1"/>
</dbReference>
<sequence length="91" mass="10342">MARTRAHVFVSGRVQGVYYRATTRERAQKQGVDGWVRNLDDGRVEAVFEGPEADVETMVEFCHEGSERANVTDVDVEYDDSEGIEGFEVKW</sequence>
<dbReference type="PANTHER" id="PTHR47268">
    <property type="entry name" value="ACYLPHOSPHATASE"/>
    <property type="match status" value="1"/>
</dbReference>
<dbReference type="InterPro" id="IPR036046">
    <property type="entry name" value="Acylphosphatase-like_dom_sf"/>
</dbReference>
<dbReference type="InterPro" id="IPR017968">
    <property type="entry name" value="Acylphosphatase_CS"/>
</dbReference>
<reference evidence="4 5" key="1">
    <citation type="submission" date="2022-06" db="EMBL/GenBank/DDBJ databases">
        <title>Haloarcula sp. a new haloarchaeum isolate from saline soil.</title>
        <authorList>
            <person name="Strakova D."/>
            <person name="Galisteo C."/>
            <person name="Sanchez-Porro C."/>
            <person name="Ventosa A."/>
        </authorList>
    </citation>
    <scope>NUCLEOTIDE SEQUENCE [LARGE SCALE GENOMIC DNA]</scope>
    <source>
        <strain evidence="4 5">S1AR25-5A</strain>
    </source>
</reference>
<feature type="active site" evidence="1">
    <location>
        <position position="20"/>
    </location>
</feature>
<evidence type="ECO:0000313" key="4">
    <source>
        <dbReference type="EMBL" id="MDS0222943.1"/>
    </source>
</evidence>